<evidence type="ECO:0000256" key="1">
    <source>
        <dbReference type="SAM" id="MobiDB-lite"/>
    </source>
</evidence>
<dbReference type="Proteomes" id="UP000298652">
    <property type="component" value="Chromosome 4"/>
</dbReference>
<evidence type="ECO:0000313" key="2">
    <source>
        <dbReference type="EMBL" id="TKW20846.1"/>
    </source>
</evidence>
<sequence>MARATKCRRQPLGAGGRTPPPAQALACGRICRRSPQVRRTADATAARCRSVGRRMPPPRATRVREVERGQRLRLPSLGELGKRDRLRLSRVPPPPVPECLGTGVRSR</sequence>
<dbReference type="Gramene" id="TKW20846">
    <property type="protein sequence ID" value="TKW20846"/>
    <property type="gene ID" value="SEVIR_4G116300v2"/>
</dbReference>
<keyword evidence="3" id="KW-1185">Reference proteome</keyword>
<evidence type="ECO:0000313" key="3">
    <source>
        <dbReference type="Proteomes" id="UP000298652"/>
    </source>
</evidence>
<feature type="region of interest" description="Disordered" evidence="1">
    <location>
        <begin position="1"/>
        <end position="23"/>
    </location>
</feature>
<name>A0A4V6DBG7_SETVI</name>
<dbReference type="EMBL" id="CM016555">
    <property type="protein sequence ID" value="TKW20846.1"/>
    <property type="molecule type" value="Genomic_DNA"/>
</dbReference>
<accession>A0A4V6DBG7</accession>
<feature type="region of interest" description="Disordered" evidence="1">
    <location>
        <begin position="38"/>
        <end position="107"/>
    </location>
</feature>
<organism evidence="2 3">
    <name type="scientific">Setaria viridis</name>
    <name type="common">Green bristlegrass</name>
    <name type="synonym">Setaria italica subsp. viridis</name>
    <dbReference type="NCBI Taxonomy" id="4556"/>
    <lineage>
        <taxon>Eukaryota</taxon>
        <taxon>Viridiplantae</taxon>
        <taxon>Streptophyta</taxon>
        <taxon>Embryophyta</taxon>
        <taxon>Tracheophyta</taxon>
        <taxon>Spermatophyta</taxon>
        <taxon>Magnoliopsida</taxon>
        <taxon>Liliopsida</taxon>
        <taxon>Poales</taxon>
        <taxon>Poaceae</taxon>
        <taxon>PACMAD clade</taxon>
        <taxon>Panicoideae</taxon>
        <taxon>Panicodae</taxon>
        <taxon>Paniceae</taxon>
        <taxon>Cenchrinae</taxon>
        <taxon>Setaria</taxon>
    </lineage>
</organism>
<proteinExistence type="predicted"/>
<dbReference type="AlphaFoldDB" id="A0A4V6DBG7"/>
<reference evidence="2" key="1">
    <citation type="submission" date="2019-03" db="EMBL/GenBank/DDBJ databases">
        <title>WGS assembly of Setaria viridis.</title>
        <authorList>
            <person name="Huang P."/>
            <person name="Jenkins J."/>
            <person name="Grimwood J."/>
            <person name="Barry K."/>
            <person name="Healey A."/>
            <person name="Mamidi S."/>
            <person name="Sreedasyam A."/>
            <person name="Shu S."/>
            <person name="Feldman M."/>
            <person name="Wu J."/>
            <person name="Yu Y."/>
            <person name="Chen C."/>
            <person name="Johnson J."/>
            <person name="Rokhsar D."/>
            <person name="Baxter I."/>
            <person name="Schmutz J."/>
            <person name="Brutnell T."/>
            <person name="Kellogg E."/>
        </authorList>
    </citation>
    <scope>NUCLEOTIDE SEQUENCE [LARGE SCALE GENOMIC DNA]</scope>
</reference>
<gene>
    <name evidence="2" type="ORF">SEVIR_4G116300v2</name>
</gene>
<protein>
    <submittedName>
        <fullName evidence="2">Uncharacterized protein</fullName>
    </submittedName>
</protein>